<comment type="caution">
    <text evidence="1">The sequence shown here is derived from an EMBL/GenBank/DDBJ whole genome shotgun (WGS) entry which is preliminary data.</text>
</comment>
<dbReference type="PANTHER" id="PTHR37530:SF1">
    <property type="entry name" value="OUTER MEMBRANE PROTEIN SLP"/>
    <property type="match status" value="1"/>
</dbReference>
<sequence length="193" mass="21790">MPYTCGITPAILPVRLRESAMQRFILPLVLGAAWLLGGCVGMPPELAAGGPYRDITPAEARAGEFDGERVRWGGAVVQAVPQDGMTCFDMVGLPLDQRGEPFESDNSSGRFQACIEGFFDPAIYSNGRHATFTGRIDGSVAQRIGEAEFQLPRLRADQVHLWPRRREVQYVPYPAPYYWDPFYDPYWRYRRLE</sequence>
<evidence type="ECO:0008006" key="3">
    <source>
        <dbReference type="Google" id="ProtNLM"/>
    </source>
</evidence>
<dbReference type="AlphaFoldDB" id="A0A426QLW5"/>
<reference evidence="1 2" key="1">
    <citation type="journal article" date="2010" name="Int. J. Syst. Evol. Microbiol.">
        <title>Thiohalobacter thiocyanaticus gen. nov., sp. nov., a moderately halophilic, sulfur-oxidizing gammaproteobacterium from hypersaline lakes, that utilizes thiocyanate.</title>
        <authorList>
            <person name="Sorokin D.Y."/>
            <person name="Kovaleva O.L."/>
            <person name="Tourova T.P."/>
            <person name="Muyzer G."/>
        </authorList>
    </citation>
    <scope>NUCLEOTIDE SEQUENCE [LARGE SCALE GENOMIC DNA]</scope>
    <source>
        <strain evidence="1 2">Hrh1</strain>
    </source>
</reference>
<evidence type="ECO:0000313" key="1">
    <source>
        <dbReference type="EMBL" id="RRQ22751.1"/>
    </source>
</evidence>
<dbReference type="PANTHER" id="PTHR37530">
    <property type="entry name" value="OUTER MEMBRANE PROTEIN SLP"/>
    <property type="match status" value="1"/>
</dbReference>
<dbReference type="PIRSF" id="PIRSF004982">
    <property type="entry name" value="SlP"/>
    <property type="match status" value="1"/>
</dbReference>
<proteinExistence type="predicted"/>
<dbReference type="GO" id="GO:0019867">
    <property type="term" value="C:outer membrane"/>
    <property type="evidence" value="ECO:0007669"/>
    <property type="project" value="InterPro"/>
</dbReference>
<gene>
    <name evidence="1" type="ORF">D6C00_12985</name>
</gene>
<dbReference type="InterPro" id="IPR004658">
    <property type="entry name" value="OMP_Slp"/>
</dbReference>
<dbReference type="Pfam" id="PF03843">
    <property type="entry name" value="Slp"/>
    <property type="match status" value="1"/>
</dbReference>
<organism evidence="1 2">
    <name type="scientific">Thiohalobacter thiocyanaticus</name>
    <dbReference type="NCBI Taxonomy" id="585455"/>
    <lineage>
        <taxon>Bacteria</taxon>
        <taxon>Pseudomonadati</taxon>
        <taxon>Pseudomonadota</taxon>
        <taxon>Gammaproteobacteria</taxon>
        <taxon>Thiohalobacterales</taxon>
        <taxon>Thiohalobacteraceae</taxon>
        <taxon>Thiohalobacter</taxon>
    </lineage>
</organism>
<dbReference type="EMBL" id="QZMU01000001">
    <property type="protein sequence ID" value="RRQ22751.1"/>
    <property type="molecule type" value="Genomic_DNA"/>
</dbReference>
<name>A0A426QLW5_9GAMM</name>
<evidence type="ECO:0000313" key="2">
    <source>
        <dbReference type="Proteomes" id="UP000287798"/>
    </source>
</evidence>
<accession>A0A426QLW5</accession>
<keyword evidence="2" id="KW-1185">Reference proteome</keyword>
<dbReference type="Proteomes" id="UP000287798">
    <property type="component" value="Unassembled WGS sequence"/>
</dbReference>
<protein>
    <recommendedName>
        <fullName evidence="3">Slp family lipoprotein</fullName>
    </recommendedName>
</protein>